<evidence type="ECO:0000256" key="2">
    <source>
        <dbReference type="ARBA" id="ARBA00005709"/>
    </source>
</evidence>
<proteinExistence type="inferred from homology"/>
<comment type="similarity">
    <text evidence="2">Belongs to the bacterial flagellin family.</text>
</comment>
<keyword evidence="6" id="KW-0282">Flagellum</keyword>
<dbReference type="Pfam" id="PF00700">
    <property type="entry name" value="Flagellin_C"/>
    <property type="match status" value="1"/>
</dbReference>
<keyword evidence="3" id="KW-0975">Bacterial flagellum</keyword>
<evidence type="ECO:0000256" key="1">
    <source>
        <dbReference type="ARBA" id="ARBA00004365"/>
    </source>
</evidence>
<dbReference type="NCBIfam" id="TIGR02550">
    <property type="entry name" value="flagell_flgL"/>
    <property type="match status" value="1"/>
</dbReference>
<feature type="domain" description="Flagellin C-terminal" evidence="5">
    <location>
        <begin position="220"/>
        <end position="300"/>
    </location>
</feature>
<dbReference type="InterPro" id="IPR013384">
    <property type="entry name" value="Flagell_FlgL"/>
</dbReference>
<dbReference type="GO" id="GO:0005198">
    <property type="term" value="F:structural molecule activity"/>
    <property type="evidence" value="ECO:0007669"/>
    <property type="project" value="InterPro"/>
</dbReference>
<dbReference type="Proteomes" id="UP000199546">
    <property type="component" value="Unassembled WGS sequence"/>
</dbReference>
<dbReference type="InterPro" id="IPR001029">
    <property type="entry name" value="Flagellin_N"/>
</dbReference>
<organism evidence="6 7">
    <name type="scientific">Geodermatophilus amargosae</name>
    <dbReference type="NCBI Taxonomy" id="1296565"/>
    <lineage>
        <taxon>Bacteria</taxon>
        <taxon>Bacillati</taxon>
        <taxon>Actinomycetota</taxon>
        <taxon>Actinomycetes</taxon>
        <taxon>Geodermatophilales</taxon>
        <taxon>Geodermatophilaceae</taxon>
        <taxon>Geodermatophilus</taxon>
    </lineage>
</organism>
<evidence type="ECO:0000313" key="6">
    <source>
        <dbReference type="EMBL" id="SFT68536.1"/>
    </source>
</evidence>
<dbReference type="PANTHER" id="PTHR42792">
    <property type="entry name" value="FLAGELLIN"/>
    <property type="match status" value="1"/>
</dbReference>
<dbReference type="SUPFAM" id="SSF64518">
    <property type="entry name" value="Phase 1 flagellin"/>
    <property type="match status" value="1"/>
</dbReference>
<evidence type="ECO:0000259" key="4">
    <source>
        <dbReference type="Pfam" id="PF00669"/>
    </source>
</evidence>
<dbReference type="STRING" id="1296565.SAMN05660657_02390"/>
<sequence length="301" mass="31770">MTGMRITQRAIAQTALQGLNRNLGDLGKLQEQLTSGKVVSRPSDSPTAVNRSLQIRKDQAATTQHARNISDAQSWMETTDTALTSMVAQVRRVRDLTVQAANDGSMTDAGRTAIAAEVSALRDSLLGLANENVDGRPVFGGATSGNKAYEADGTWVGVGSADGTGVVPIKRRISNDEQVRIDTTGLEAFGPPGGDLFTVVGKIATDVGAGVSVQDDLADLDAAIDRLLTAASTVGARAARIDNAAQVNTDRQLALTKQLANVEDVDLPKTIMQLQFQQTGYQAALQATAQVIRPSLVDFLR</sequence>
<keyword evidence="7" id="KW-1185">Reference proteome</keyword>
<dbReference type="GO" id="GO:0009424">
    <property type="term" value="C:bacterial-type flagellum hook"/>
    <property type="evidence" value="ECO:0007669"/>
    <property type="project" value="InterPro"/>
</dbReference>
<dbReference type="EMBL" id="FPBA01000007">
    <property type="protein sequence ID" value="SFT68536.1"/>
    <property type="molecule type" value="Genomic_DNA"/>
</dbReference>
<evidence type="ECO:0000313" key="7">
    <source>
        <dbReference type="Proteomes" id="UP000199546"/>
    </source>
</evidence>
<name>A0A1I7A0R9_9ACTN</name>
<comment type="subcellular location">
    <subcellularLocation>
        <location evidence="1">Bacterial flagellum</location>
    </subcellularLocation>
</comment>
<dbReference type="InterPro" id="IPR046358">
    <property type="entry name" value="Flagellin_C"/>
</dbReference>
<accession>A0A1I7A0R9</accession>
<dbReference type="PANTHER" id="PTHR42792:SF1">
    <property type="entry name" value="FLAGELLAR HOOK-ASSOCIATED PROTEIN 3"/>
    <property type="match status" value="1"/>
</dbReference>
<dbReference type="GO" id="GO:0071973">
    <property type="term" value="P:bacterial-type flagellum-dependent cell motility"/>
    <property type="evidence" value="ECO:0007669"/>
    <property type="project" value="InterPro"/>
</dbReference>
<feature type="domain" description="Flagellin N-terminal" evidence="4">
    <location>
        <begin position="8"/>
        <end position="139"/>
    </location>
</feature>
<dbReference type="Pfam" id="PF00669">
    <property type="entry name" value="Flagellin_N"/>
    <property type="match status" value="1"/>
</dbReference>
<dbReference type="AlphaFoldDB" id="A0A1I7A0R9"/>
<keyword evidence="6" id="KW-0969">Cilium</keyword>
<dbReference type="InterPro" id="IPR001492">
    <property type="entry name" value="Flagellin"/>
</dbReference>
<reference evidence="7" key="1">
    <citation type="submission" date="2016-10" db="EMBL/GenBank/DDBJ databases">
        <authorList>
            <person name="Varghese N."/>
            <person name="Submissions S."/>
        </authorList>
    </citation>
    <scope>NUCLEOTIDE SEQUENCE [LARGE SCALE GENOMIC DNA]</scope>
    <source>
        <strain evidence="7">DSM 46136</strain>
    </source>
</reference>
<protein>
    <submittedName>
        <fullName evidence="6">Flagellar hook-associated protein 3 FlgL</fullName>
    </submittedName>
</protein>
<gene>
    <name evidence="6" type="ORF">SAMN05660657_02390</name>
</gene>
<dbReference type="Gene3D" id="1.20.1330.10">
    <property type="entry name" value="f41 fragment of flagellin, N-terminal domain"/>
    <property type="match status" value="1"/>
</dbReference>
<evidence type="ECO:0000259" key="5">
    <source>
        <dbReference type="Pfam" id="PF00700"/>
    </source>
</evidence>
<evidence type="ECO:0000256" key="3">
    <source>
        <dbReference type="ARBA" id="ARBA00023143"/>
    </source>
</evidence>
<keyword evidence="6" id="KW-0966">Cell projection</keyword>